<dbReference type="Gene3D" id="1.25.10.10">
    <property type="entry name" value="Leucine-rich Repeat Variant"/>
    <property type="match status" value="1"/>
</dbReference>
<dbReference type="Proteomes" id="UP000053611">
    <property type="component" value="Unassembled WGS sequence"/>
</dbReference>
<dbReference type="InterPro" id="IPR011989">
    <property type="entry name" value="ARM-like"/>
</dbReference>
<dbReference type="SUPFAM" id="SSF48371">
    <property type="entry name" value="ARM repeat"/>
    <property type="match status" value="1"/>
</dbReference>
<evidence type="ECO:0000256" key="4">
    <source>
        <dbReference type="ARBA" id="ARBA00023136"/>
    </source>
</evidence>
<dbReference type="GO" id="GO:0005737">
    <property type="term" value="C:cytoplasm"/>
    <property type="evidence" value="ECO:0007669"/>
    <property type="project" value="UniProtKB-ARBA"/>
</dbReference>
<keyword evidence="2" id="KW-0813">Transport</keyword>
<accession>A0A0J0XDT9</accession>
<proteinExistence type="predicted"/>
<protein>
    <recommendedName>
        <fullName evidence="8">Clathrin/coatomer adaptor adaptin-like N-terminal domain-containing protein</fullName>
    </recommendedName>
</protein>
<dbReference type="STRING" id="879819.A0A0J0XDT9"/>
<dbReference type="GO" id="GO:0012505">
    <property type="term" value="C:endomembrane system"/>
    <property type="evidence" value="ECO:0007669"/>
    <property type="project" value="UniProtKB-SubCell"/>
</dbReference>
<evidence type="ECO:0000256" key="3">
    <source>
        <dbReference type="ARBA" id="ARBA00022927"/>
    </source>
</evidence>
<evidence type="ECO:0000313" key="6">
    <source>
        <dbReference type="EMBL" id="KLT39242.1"/>
    </source>
</evidence>
<evidence type="ECO:0008006" key="8">
    <source>
        <dbReference type="Google" id="ProtNLM"/>
    </source>
</evidence>
<keyword evidence="3" id="KW-0653">Protein transport</keyword>
<feature type="region of interest" description="Disordered" evidence="5">
    <location>
        <begin position="331"/>
        <end position="357"/>
    </location>
</feature>
<evidence type="ECO:0000256" key="1">
    <source>
        <dbReference type="ARBA" id="ARBA00004308"/>
    </source>
</evidence>
<keyword evidence="7" id="KW-1185">Reference proteome</keyword>
<evidence type="ECO:0000313" key="7">
    <source>
        <dbReference type="Proteomes" id="UP000053611"/>
    </source>
</evidence>
<dbReference type="PANTHER" id="PTHR22780">
    <property type="entry name" value="ADAPTIN, ALPHA/GAMMA/EPSILON"/>
    <property type="match status" value="1"/>
</dbReference>
<dbReference type="RefSeq" id="XP_018275733.1">
    <property type="nucleotide sequence ID" value="XM_018426987.1"/>
</dbReference>
<gene>
    <name evidence="6" type="ORF">CC85DRAFT_330882</name>
</gene>
<dbReference type="InterPro" id="IPR050840">
    <property type="entry name" value="Adaptor_Complx_Large_Subunit"/>
</dbReference>
<dbReference type="InterPro" id="IPR016024">
    <property type="entry name" value="ARM-type_fold"/>
</dbReference>
<reference evidence="6 7" key="1">
    <citation type="submission" date="2015-03" db="EMBL/GenBank/DDBJ databases">
        <title>Genomics and transcriptomics of the oil-accumulating basidiomycete yeast T. oleaginosus allow insights into substrate utilization and the diverse evolutionary trajectories of mating systems in fungi.</title>
        <authorList>
            <consortium name="DOE Joint Genome Institute"/>
            <person name="Kourist R."/>
            <person name="Kracht O."/>
            <person name="Bracharz F."/>
            <person name="Lipzen A."/>
            <person name="Nolan M."/>
            <person name="Ohm R."/>
            <person name="Grigoriev I."/>
            <person name="Sun S."/>
            <person name="Heitman J."/>
            <person name="Bruck T."/>
            <person name="Nowrousian M."/>
        </authorList>
    </citation>
    <scope>NUCLEOTIDE SEQUENCE [LARGE SCALE GENOMIC DNA]</scope>
    <source>
        <strain evidence="6 7">IBC0246</strain>
    </source>
</reference>
<keyword evidence="4" id="KW-0472">Membrane</keyword>
<dbReference type="OrthoDB" id="29308at2759"/>
<name>A0A0J0XDT9_9TREE</name>
<dbReference type="AlphaFoldDB" id="A0A0J0XDT9"/>
<evidence type="ECO:0000256" key="5">
    <source>
        <dbReference type="SAM" id="MobiDB-lite"/>
    </source>
</evidence>
<evidence type="ECO:0000256" key="2">
    <source>
        <dbReference type="ARBA" id="ARBA00022448"/>
    </source>
</evidence>
<dbReference type="GO" id="GO:0015031">
    <property type="term" value="P:protein transport"/>
    <property type="evidence" value="ECO:0007669"/>
    <property type="project" value="UniProtKB-KW"/>
</dbReference>
<organism evidence="6 7">
    <name type="scientific">Cutaneotrichosporon oleaginosum</name>
    <dbReference type="NCBI Taxonomy" id="879819"/>
    <lineage>
        <taxon>Eukaryota</taxon>
        <taxon>Fungi</taxon>
        <taxon>Dikarya</taxon>
        <taxon>Basidiomycota</taxon>
        <taxon>Agaricomycotina</taxon>
        <taxon>Tremellomycetes</taxon>
        <taxon>Trichosporonales</taxon>
        <taxon>Trichosporonaceae</taxon>
        <taxon>Cutaneotrichosporon</taxon>
    </lineage>
</organism>
<dbReference type="EMBL" id="KQ087265">
    <property type="protein sequence ID" value="KLT39242.1"/>
    <property type="molecule type" value="Genomic_DNA"/>
</dbReference>
<sequence>MSLPPFILSAAHSRAHYTLLARLDAAPPQAADAAIAAEVERCRAVLDGNASNSKIAETLIILLTCTTASTVPVDTDFALVPALKLAEAGAAHRRTGYRFLIERLRGHDVALLLINTVRKDLASTSPPHILMALAATIALPSTELAPAVLPLLGPRLLEHDMPAVRQRTLQALRVLGAHVGLKELARRMRREEDVGVLASVVKSFADALEAGVREENPDRRRRQCDTLFAATARHLVPSPLLMQLIRALGALVTTLTTLSADDGLDLKSHVIERSRALADEIVEVVTAPGAGGWAHACLLEVCTLVTALHAVDGEPVSEPLLEHLRGLLLTKGKGKERPSSRSSLSSPRKSDRLEPKPAPNTRVLVLRCLASLPLVWQEGLTEAHMGALMAGVDSGDSTVRRETLRLLAKVDANLPRLTANSHLDALSSAPDAVRKEEMAQRALEALEIACESEDPPTRARTLATSLARITPHFAHVWMKGVHAAIGHASPAFIDGLADALLARPDPTLAVAVATLAVEHDRPATPALLAALPAAPAEVQELCVLALLPLHGGQEAVRTLRKVAEGAIPHIARRCEQVATVLEAGRAWDVVGRAKSRALTDVLDALLAVHAELVLPARPSLEERDSTPSASTIRGSSALKYHYSGALDRAAELAMGRSTLVESDDVALAELAHSTGRVRL</sequence>
<dbReference type="GeneID" id="28987590"/>
<comment type="subcellular location">
    <subcellularLocation>
        <location evidence="1">Endomembrane system</location>
    </subcellularLocation>
</comment>